<dbReference type="Gene3D" id="1.20.1270.90">
    <property type="entry name" value="AF1782-like"/>
    <property type="match status" value="1"/>
</dbReference>
<sequence>MKKVTKVKMLLIMLYALFISVCSISCSDDDDNVLKVDTVAFISQLTDYQNQLETLRDGSQYGNKTGMYPEESRDILELVLIQIKKSIRQIENGEETNPSQEKVDELIQAAKKAMEDFKATVIIEYVSVAAELYVDGQNDGYIDFGASENYSKFGNTGEQVFTVELWVKLKYTSGFGSVVDVFIEDSPGHYRKGWVINNFDNKRLRMSLGMDNWGLLEPGIDFSTTEKWVHFAAVINEKGVDGDVNSEGKPIVVKVYMNGELKDQATGLDGNPYNPNDLGTSMIAFRHMGGNLGMTNDWKLSGYIKHFHLWKSAKSQGEIKKLMNEEIKVTGQEDDLVCGWEFDATVEDDTNIPDLTGKYSAKLLGEYKWIPLE</sequence>
<dbReference type="Pfam" id="PF16342">
    <property type="entry name" value="DUF4972"/>
    <property type="match status" value="1"/>
</dbReference>
<keyword evidence="1" id="KW-0732">Signal</keyword>
<reference evidence="2 5" key="1">
    <citation type="submission" date="2015-09" db="EMBL/GenBank/DDBJ databases">
        <authorList>
            <consortium name="Pathogen Informatics"/>
        </authorList>
    </citation>
    <scope>NUCLEOTIDE SEQUENCE [LARGE SCALE GENOMIC DNA]</scope>
    <source>
        <strain evidence="2 5">2789STDY5608840</strain>
    </source>
</reference>
<dbReference type="SUPFAM" id="SSF49899">
    <property type="entry name" value="Concanavalin A-like lectins/glucanases"/>
    <property type="match status" value="1"/>
</dbReference>
<protein>
    <submittedName>
        <fullName evidence="3">DUF4972 domain-containing protein</fullName>
    </submittedName>
</protein>
<dbReference type="STRING" id="338188.ERS852397_00687"/>
<evidence type="ECO:0000313" key="5">
    <source>
        <dbReference type="Proteomes" id="UP000095517"/>
    </source>
</evidence>
<dbReference type="Gene3D" id="2.60.120.200">
    <property type="match status" value="1"/>
</dbReference>
<evidence type="ECO:0000313" key="7">
    <source>
        <dbReference type="Proteomes" id="UP000440198"/>
    </source>
</evidence>
<keyword evidence="7" id="KW-1185">Reference proteome</keyword>
<dbReference type="EMBL" id="CYZH01000003">
    <property type="protein sequence ID" value="CUN70080.1"/>
    <property type="molecule type" value="Genomic_DNA"/>
</dbReference>
<dbReference type="Proteomes" id="UP000095517">
    <property type="component" value="Unassembled WGS sequence"/>
</dbReference>
<feature type="signal peptide" evidence="1">
    <location>
        <begin position="1"/>
        <end position="27"/>
    </location>
</feature>
<evidence type="ECO:0000313" key="2">
    <source>
        <dbReference type="EMBL" id="CUN70080.1"/>
    </source>
</evidence>
<organism evidence="2 5">
    <name type="scientific">Bacteroides finegoldii</name>
    <dbReference type="NCBI Taxonomy" id="338188"/>
    <lineage>
        <taxon>Bacteria</taxon>
        <taxon>Pseudomonadati</taxon>
        <taxon>Bacteroidota</taxon>
        <taxon>Bacteroidia</taxon>
        <taxon>Bacteroidales</taxon>
        <taxon>Bacteroidaceae</taxon>
        <taxon>Bacteroides</taxon>
    </lineage>
</organism>
<dbReference type="InterPro" id="IPR032510">
    <property type="entry name" value="DUF4972"/>
</dbReference>
<name>A0A173Z2Y5_9BACE</name>
<dbReference type="RefSeq" id="WP_007757267.1">
    <property type="nucleotide sequence ID" value="NZ_CABIXA010000003.1"/>
</dbReference>
<proteinExistence type="predicted"/>
<evidence type="ECO:0000313" key="3">
    <source>
        <dbReference type="EMBL" id="KAA5230972.1"/>
    </source>
</evidence>
<dbReference type="AlphaFoldDB" id="A0A173Z2Y5"/>
<dbReference type="InterPro" id="IPR013320">
    <property type="entry name" value="ConA-like_dom_sf"/>
</dbReference>
<reference evidence="6 7" key="2">
    <citation type="journal article" date="2019" name="Nat. Med.">
        <title>A library of human gut bacterial isolates paired with longitudinal multiomics data enables mechanistic microbiome research.</title>
        <authorList>
            <person name="Poyet M."/>
            <person name="Groussin M."/>
            <person name="Gibbons S.M."/>
            <person name="Avila-Pacheco J."/>
            <person name="Jiang X."/>
            <person name="Kearney S.M."/>
            <person name="Perrotta A.R."/>
            <person name="Berdy B."/>
            <person name="Zhao S."/>
            <person name="Lieberman T.D."/>
            <person name="Swanson P.K."/>
            <person name="Smith M."/>
            <person name="Roesemann S."/>
            <person name="Alexander J.E."/>
            <person name="Rich S.A."/>
            <person name="Livny J."/>
            <person name="Vlamakis H."/>
            <person name="Clish C."/>
            <person name="Bullock K."/>
            <person name="Deik A."/>
            <person name="Scott J."/>
            <person name="Pierce K.A."/>
            <person name="Xavier R.J."/>
            <person name="Alm E.J."/>
        </authorList>
    </citation>
    <scope>NUCLEOTIDE SEQUENCE [LARGE SCALE GENOMIC DNA]</scope>
    <source>
        <strain evidence="4 7">BIOML-A2</strain>
        <strain evidence="3 6">BIOML-A6</strain>
    </source>
</reference>
<dbReference type="Proteomes" id="UP000421791">
    <property type="component" value="Unassembled WGS sequence"/>
</dbReference>
<accession>A0A173Z2Y5</accession>
<dbReference type="GO" id="GO:0005975">
    <property type="term" value="P:carbohydrate metabolic process"/>
    <property type="evidence" value="ECO:0007669"/>
    <property type="project" value="UniProtKB-ARBA"/>
</dbReference>
<dbReference type="Pfam" id="PF13385">
    <property type="entry name" value="Laminin_G_3"/>
    <property type="match status" value="1"/>
</dbReference>
<dbReference type="GO" id="GO:0004553">
    <property type="term" value="F:hydrolase activity, hydrolyzing O-glycosyl compounds"/>
    <property type="evidence" value="ECO:0007669"/>
    <property type="project" value="UniProtKB-ARBA"/>
</dbReference>
<feature type="chain" id="PRO_5044549777" evidence="1">
    <location>
        <begin position="28"/>
        <end position="373"/>
    </location>
</feature>
<evidence type="ECO:0000256" key="1">
    <source>
        <dbReference type="SAM" id="SignalP"/>
    </source>
</evidence>
<dbReference type="Proteomes" id="UP000440198">
    <property type="component" value="Unassembled WGS sequence"/>
</dbReference>
<evidence type="ECO:0000313" key="4">
    <source>
        <dbReference type="EMBL" id="KAA5258658.1"/>
    </source>
</evidence>
<dbReference type="EMBL" id="VWAK01000008">
    <property type="protein sequence ID" value="KAA5230972.1"/>
    <property type="molecule type" value="Genomic_DNA"/>
</dbReference>
<gene>
    <name evidence="2" type="ORF">ERS852397_00687</name>
    <name evidence="4" type="ORF">F2Z09_06585</name>
    <name evidence="3" type="ORF">F2Z22_07520</name>
</gene>
<dbReference type="GeneID" id="92987059"/>
<evidence type="ECO:0000313" key="6">
    <source>
        <dbReference type="Proteomes" id="UP000421791"/>
    </source>
</evidence>
<dbReference type="EMBL" id="VWAG01000008">
    <property type="protein sequence ID" value="KAA5258658.1"/>
    <property type="molecule type" value="Genomic_DNA"/>
</dbReference>